<gene>
    <name evidence="1" type="ORF">IPOD504_LOCUS17745</name>
</gene>
<accession>A0ABN8J721</accession>
<sequence>MVKATVPESASANEINQTQKKRSTYLGGALYPQTTETRDLRTLDGIWNFRKSPTDPEYGFRNDWYAQDLIK</sequence>
<keyword evidence="2" id="KW-1185">Reference proteome</keyword>
<evidence type="ECO:0008006" key="3">
    <source>
        <dbReference type="Google" id="ProtNLM"/>
    </source>
</evidence>
<dbReference type="Proteomes" id="UP000837857">
    <property type="component" value="Unassembled WGS sequence"/>
</dbReference>
<comment type="caution">
    <text evidence="1">The sequence shown here is derived from an EMBL/GenBank/DDBJ whole genome shotgun (WGS) entry which is preliminary data.</text>
</comment>
<evidence type="ECO:0000313" key="2">
    <source>
        <dbReference type="Proteomes" id="UP000837857"/>
    </source>
</evidence>
<protein>
    <recommendedName>
        <fullName evidence="3">Beta-glucuronidase</fullName>
    </recommendedName>
</protein>
<name>A0ABN8J721_9NEOP</name>
<organism evidence="1 2">
    <name type="scientific">Iphiclides podalirius</name>
    <name type="common">scarce swallowtail</name>
    <dbReference type="NCBI Taxonomy" id="110791"/>
    <lineage>
        <taxon>Eukaryota</taxon>
        <taxon>Metazoa</taxon>
        <taxon>Ecdysozoa</taxon>
        <taxon>Arthropoda</taxon>
        <taxon>Hexapoda</taxon>
        <taxon>Insecta</taxon>
        <taxon>Pterygota</taxon>
        <taxon>Neoptera</taxon>
        <taxon>Endopterygota</taxon>
        <taxon>Lepidoptera</taxon>
        <taxon>Glossata</taxon>
        <taxon>Ditrysia</taxon>
        <taxon>Papilionoidea</taxon>
        <taxon>Papilionidae</taxon>
        <taxon>Papilioninae</taxon>
        <taxon>Iphiclides</taxon>
    </lineage>
</organism>
<reference evidence="1" key="1">
    <citation type="submission" date="2022-03" db="EMBL/GenBank/DDBJ databases">
        <authorList>
            <person name="Martin H S."/>
        </authorList>
    </citation>
    <scope>NUCLEOTIDE SEQUENCE [LARGE SCALE GENOMIC DNA]</scope>
</reference>
<evidence type="ECO:0000313" key="1">
    <source>
        <dbReference type="EMBL" id="CAH2080044.1"/>
    </source>
</evidence>
<dbReference type="EMBL" id="CAKOGK010000123">
    <property type="protein sequence ID" value="CAH2080044.1"/>
    <property type="molecule type" value="Genomic_DNA"/>
</dbReference>
<dbReference type="Gene3D" id="2.60.120.260">
    <property type="entry name" value="Galactose-binding domain-like"/>
    <property type="match status" value="1"/>
</dbReference>
<proteinExistence type="predicted"/>
<feature type="non-terminal residue" evidence="1">
    <location>
        <position position="71"/>
    </location>
</feature>